<evidence type="ECO:0000313" key="2">
    <source>
        <dbReference type="Proteomes" id="UP000055048"/>
    </source>
</evidence>
<organism evidence="1 2">
    <name type="scientific">Trichinella murrelli</name>
    <dbReference type="NCBI Taxonomy" id="144512"/>
    <lineage>
        <taxon>Eukaryota</taxon>
        <taxon>Metazoa</taxon>
        <taxon>Ecdysozoa</taxon>
        <taxon>Nematoda</taxon>
        <taxon>Enoplea</taxon>
        <taxon>Dorylaimia</taxon>
        <taxon>Trichinellida</taxon>
        <taxon>Trichinellidae</taxon>
        <taxon>Trichinella</taxon>
    </lineage>
</organism>
<dbReference type="Proteomes" id="UP000055048">
    <property type="component" value="Unassembled WGS sequence"/>
</dbReference>
<comment type="caution">
    <text evidence="1">The sequence shown here is derived from an EMBL/GenBank/DDBJ whole genome shotgun (WGS) entry which is preliminary data.</text>
</comment>
<protein>
    <submittedName>
        <fullName evidence="1">Uncharacterized protein</fullName>
    </submittedName>
</protein>
<dbReference type="EMBL" id="JYDJ01000214">
    <property type="protein sequence ID" value="KRX40000.1"/>
    <property type="molecule type" value="Genomic_DNA"/>
</dbReference>
<accession>A0A0V0TM47</accession>
<dbReference type="AlphaFoldDB" id="A0A0V0TM47"/>
<name>A0A0V0TM47_9BILA</name>
<sequence length="109" mass="12385">MYFCDAICAIHTKVKIIQKNSNLDLFAGSDAKILGIKKKQRSKRQILVNGIAYGVKFSTWQNSFHVTDITTNSSFAIENAKQRVEQAFHLIQHLPFPTSHRISSAKQHE</sequence>
<reference evidence="1 2" key="1">
    <citation type="submission" date="2015-01" db="EMBL/GenBank/DDBJ databases">
        <title>Evolution of Trichinella species and genotypes.</title>
        <authorList>
            <person name="Korhonen P.K."/>
            <person name="Edoardo P."/>
            <person name="Giuseppe L.R."/>
            <person name="Gasser R.B."/>
        </authorList>
    </citation>
    <scope>NUCLEOTIDE SEQUENCE [LARGE SCALE GENOMIC DNA]</scope>
    <source>
        <strain evidence="1">ISS417</strain>
    </source>
</reference>
<keyword evidence="2" id="KW-1185">Reference proteome</keyword>
<gene>
    <name evidence="1" type="ORF">T05_15257</name>
</gene>
<proteinExistence type="predicted"/>
<evidence type="ECO:0000313" key="1">
    <source>
        <dbReference type="EMBL" id="KRX40000.1"/>
    </source>
</evidence>